<evidence type="ECO:0000256" key="12">
    <source>
        <dbReference type="ARBA" id="ARBA00023180"/>
    </source>
</evidence>
<keyword evidence="16" id="KW-1185">Reference proteome</keyword>
<dbReference type="Proteomes" id="UP000225706">
    <property type="component" value="Unassembled WGS sequence"/>
</dbReference>
<comment type="subcellular location">
    <subcellularLocation>
        <location evidence="1">Golgi apparatus membrane</location>
        <topology evidence="1">Single-pass type II membrane protein</topology>
    </subcellularLocation>
</comment>
<dbReference type="GO" id="GO:0006487">
    <property type="term" value="P:protein N-linked glycosylation"/>
    <property type="evidence" value="ECO:0007669"/>
    <property type="project" value="TreeGrafter"/>
</dbReference>
<comment type="catalytic activity">
    <reaction evidence="13">
        <text>N(4)-{beta-D-GlcNAc-(1-&gt;2)-[beta-D-GlcNAc-(1-&gt;4)]-alpha-D-Man-(1-&gt;3)-[beta-D-GlcNAc-(1-&gt;2)-alpha-D-Man-(1-&gt;6)]-beta-D-Man-(1-&gt;4)-beta-D-GlcNAc-(1-&gt;4)-beta-D-GlcNAc}-L-asparaginyl-[protein] + UDP-N-acetyl-alpha-D-glucosamine = N(4)-{beta-D-GlcNAc-(1-&gt;2)-[beta-D-GlcNAc-(1-&gt;4)]-alpha-D-Man-(1-&gt;3)-[beta-D-GlcNAc-(1-&gt;2)-[beta-D-GlcNAc-(1-&gt;6)]-alpha-D-Man-(1-&gt;6)]-beta-D-Man-(1-&gt;4)-beta-D-GlcNAc-(1-&gt;4)-beta-D-GlcNAc}-L-asparaginyl-[protein] + UDP + H(+)</text>
        <dbReference type="Rhea" id="RHEA:16921"/>
        <dbReference type="Rhea" id="RHEA-COMP:14374"/>
        <dbReference type="Rhea" id="RHEA-COMP:14377"/>
        <dbReference type="ChEBI" id="CHEBI:15378"/>
        <dbReference type="ChEBI" id="CHEBI:57705"/>
        <dbReference type="ChEBI" id="CHEBI:58223"/>
        <dbReference type="ChEBI" id="CHEBI:139507"/>
        <dbReference type="ChEBI" id="CHEBI:139510"/>
        <dbReference type="EC" id="2.4.1.155"/>
    </reaction>
</comment>
<feature type="domain" description="Glycosyltransferase family 18 catalytic" evidence="14">
    <location>
        <begin position="94"/>
        <end position="624"/>
    </location>
</feature>
<dbReference type="AlphaFoldDB" id="A0A2B4SG70"/>
<evidence type="ECO:0000256" key="7">
    <source>
        <dbReference type="ARBA" id="ARBA00022692"/>
    </source>
</evidence>
<keyword evidence="8" id="KW-0735">Signal-anchor</keyword>
<evidence type="ECO:0000256" key="1">
    <source>
        <dbReference type="ARBA" id="ARBA00004323"/>
    </source>
</evidence>
<dbReference type="UniPathway" id="UPA00378"/>
<dbReference type="PANTHER" id="PTHR15075:SF2">
    <property type="entry name" value="ALPHA-1,6-MANNOSYLGLYCOPROTEIN 6-BETA-N-ACETYLGLUCOSAMINYLTRANSFERASE"/>
    <property type="match status" value="1"/>
</dbReference>
<dbReference type="GO" id="GO:0000139">
    <property type="term" value="C:Golgi membrane"/>
    <property type="evidence" value="ECO:0007669"/>
    <property type="project" value="UniProtKB-SubCell"/>
</dbReference>
<evidence type="ECO:0000313" key="15">
    <source>
        <dbReference type="EMBL" id="PFX27445.1"/>
    </source>
</evidence>
<evidence type="ECO:0000256" key="2">
    <source>
        <dbReference type="ARBA" id="ARBA00004922"/>
    </source>
</evidence>
<evidence type="ECO:0000256" key="9">
    <source>
        <dbReference type="ARBA" id="ARBA00022989"/>
    </source>
</evidence>
<dbReference type="EMBL" id="LSMT01000103">
    <property type="protein sequence ID" value="PFX27445.1"/>
    <property type="molecule type" value="Genomic_DNA"/>
</dbReference>
<keyword evidence="12" id="KW-0325">Glycoprotein</keyword>
<keyword evidence="7" id="KW-0812">Transmembrane</keyword>
<keyword evidence="11" id="KW-0472">Membrane</keyword>
<comment type="pathway">
    <text evidence="2">Protein modification; protein glycosylation.</text>
</comment>
<dbReference type="Pfam" id="PF15024">
    <property type="entry name" value="Glyco_transf_18"/>
    <property type="match status" value="1"/>
</dbReference>
<evidence type="ECO:0000256" key="8">
    <source>
        <dbReference type="ARBA" id="ARBA00022968"/>
    </source>
</evidence>
<evidence type="ECO:0000256" key="13">
    <source>
        <dbReference type="ARBA" id="ARBA00048243"/>
    </source>
</evidence>
<evidence type="ECO:0000256" key="11">
    <source>
        <dbReference type="ARBA" id="ARBA00023136"/>
    </source>
</evidence>
<evidence type="ECO:0000256" key="3">
    <source>
        <dbReference type="ARBA" id="ARBA00007477"/>
    </source>
</evidence>
<dbReference type="PANTHER" id="PTHR15075">
    <property type="entry name" value="ALPHA-MANNOSIDE BETA-1,6-N-ACETYLGLUCOSAMINYLTRANSFERASE"/>
    <property type="match status" value="1"/>
</dbReference>
<evidence type="ECO:0000259" key="14">
    <source>
        <dbReference type="Pfam" id="PF15024"/>
    </source>
</evidence>
<dbReference type="InterPro" id="IPR026116">
    <property type="entry name" value="GT18_cat"/>
</dbReference>
<gene>
    <name evidence="15" type="primary">MGAT5</name>
    <name evidence="15" type="ORF">AWC38_SpisGene7873</name>
</gene>
<reference evidence="16" key="1">
    <citation type="journal article" date="2017" name="bioRxiv">
        <title>Comparative analysis of the genomes of Stylophora pistillata and Acropora digitifera provides evidence for extensive differences between species of corals.</title>
        <authorList>
            <person name="Voolstra C.R."/>
            <person name="Li Y."/>
            <person name="Liew Y.J."/>
            <person name="Baumgarten S."/>
            <person name="Zoccola D."/>
            <person name="Flot J.-F."/>
            <person name="Tambutte S."/>
            <person name="Allemand D."/>
            <person name="Aranda M."/>
        </authorList>
    </citation>
    <scope>NUCLEOTIDE SEQUENCE [LARGE SCALE GENOMIC DNA]</scope>
</reference>
<keyword evidence="6 15" id="KW-0808">Transferase</keyword>
<comment type="caution">
    <text evidence="15">The sequence shown here is derived from an EMBL/GenBank/DDBJ whole genome shotgun (WGS) entry which is preliminary data.</text>
</comment>
<evidence type="ECO:0000256" key="4">
    <source>
        <dbReference type="ARBA" id="ARBA00012671"/>
    </source>
</evidence>
<dbReference type="InterPro" id="IPR052105">
    <property type="entry name" value="MGAT5_Glycosyltransferase"/>
</dbReference>
<keyword evidence="10" id="KW-0333">Golgi apparatus</keyword>
<keyword evidence="5 15" id="KW-0328">Glycosyltransferase</keyword>
<evidence type="ECO:0000313" key="16">
    <source>
        <dbReference type="Proteomes" id="UP000225706"/>
    </source>
</evidence>
<dbReference type="STRING" id="50429.A0A2B4SG70"/>
<protein>
    <recommendedName>
        <fullName evidence="4">alpha-1,6-mannosyl-glycoprotein 6-beta-N-acetylglucosaminyltransferase</fullName>
        <ecNumber evidence="4">2.4.1.155</ecNumber>
    </recommendedName>
</protein>
<evidence type="ECO:0000256" key="10">
    <source>
        <dbReference type="ARBA" id="ARBA00023034"/>
    </source>
</evidence>
<proteinExistence type="inferred from homology"/>
<comment type="similarity">
    <text evidence="3">Belongs to the glycosyltransferase 18 family.</text>
</comment>
<keyword evidence="9" id="KW-1133">Transmembrane helix</keyword>
<evidence type="ECO:0000256" key="6">
    <source>
        <dbReference type="ARBA" id="ARBA00022679"/>
    </source>
</evidence>
<organism evidence="15 16">
    <name type="scientific">Stylophora pistillata</name>
    <name type="common">Smooth cauliflower coral</name>
    <dbReference type="NCBI Taxonomy" id="50429"/>
    <lineage>
        <taxon>Eukaryota</taxon>
        <taxon>Metazoa</taxon>
        <taxon>Cnidaria</taxon>
        <taxon>Anthozoa</taxon>
        <taxon>Hexacorallia</taxon>
        <taxon>Scleractinia</taxon>
        <taxon>Astrocoeniina</taxon>
        <taxon>Pocilloporidae</taxon>
        <taxon>Stylophora</taxon>
    </lineage>
</organism>
<dbReference type="EC" id="2.4.1.155" evidence="4"/>
<sequence>MCQNYSLSTFKFHDNTKDHFGRSKSLGVVERLDTDRLQIDFTIRNDSLVHKEESKKIVAKPNKCKIPEDVRFPLCSFKVKSFPDSWNPKCHGGKHRVDLDDRCSVIQYLSEVEAWCPVLPWRHDQDPFKPSVSQSQAKIRTDVSELLQQLADDRYAWMRIRITETWPQWVEAVKELAIRKGISGRKKKKIVLYMGSLEFNFKIFMEAFSGGVLGELSQWSDVMSALYILGHDLVITSDRNDLPNIITPPDSDGCASKVLNDRLDLILTDIIGVAKLGDASGPHQSRYRCKIRILDSFGSDAEFNFDFYKENIPGGRSVWGNLNLLLPQFMTMYPHSPDNSFIGFAVPNKKHLLQTTVTRIRTKALVYGKMPHFWEESELREYEVPDYIVNHGIVNITTLLSLFQSSKVFVGLGMPFEGPAALEALANGCFFINPKFTPAYDRLNHGFFAGKPMDRKITSQNPYAEVFIGMPFVQTVDIENQVEVEEAVKNILESKATPHLPYEFTVLGMLERLNAYVEYQDFCRPNDWPPIKELKTAISKDGQSCVFTCLDKGLVCEPTFFPSINTQDALKRAEMPCNLSTIEPRDSILAPSMNTADSTCMLQSETLLFSCRAAKPGVVRVCPCRSYRKEQVALCESCLGS</sequence>
<dbReference type="OrthoDB" id="2113294at2759"/>
<evidence type="ECO:0000256" key="5">
    <source>
        <dbReference type="ARBA" id="ARBA00022676"/>
    </source>
</evidence>
<name>A0A2B4SG70_STYPI</name>
<dbReference type="GO" id="GO:0030144">
    <property type="term" value="F:alpha-1,6-mannosylglycoprotein 6-beta-N-acetylglucosaminyltransferase activity"/>
    <property type="evidence" value="ECO:0007669"/>
    <property type="project" value="UniProtKB-EC"/>
</dbReference>
<accession>A0A2B4SG70</accession>